<evidence type="ECO:0000313" key="7">
    <source>
        <dbReference type="EMBL" id="KAF0889132.1"/>
    </source>
</evidence>
<evidence type="ECO:0000259" key="6">
    <source>
        <dbReference type="SMART" id="SM00382"/>
    </source>
</evidence>
<dbReference type="CDD" id="cd19510">
    <property type="entry name" value="RecA-like_BCS1"/>
    <property type="match status" value="1"/>
</dbReference>
<sequence>MVPSVENWAAFGSAIGCFALLWSSLPEHALRDARDLITSWSPVLASYFNPYEKITISEYSDDEKFRKNKLFDVVATYLRSKCMEGTGKLKAELSNEDEDTHLSLDEHQEVVDNSFHGYRMRWYLGKTSKYSNANIVIGNDEDTETRHYRLVFHKRHRPFVLNSYLPDIIQQGRELIAKNRRRRLFTNAERGNYFWIHIPWKHPATFDTLAMDPGKKNELIEDLEMFQKGKDYHSRVGKAWKRGYLLYGPPGTGKSSLISAMAHFLGYDVYDLDLTSVTSNHGLRKLFLDTAEKSIIVIEDIHAIEDELTTRSKRKKETNGDELQQLRLRYEKEKVTLSGLLNLIDGLWSSFGGERIFVLTTNHFDRLDPALIRQGRMDMHIEMSYCRFDAFKVFAKNYLNIDGHPLFVEIQQLLDGTNMTPAEVAHNLMPRGKRKRNDVDECLERLVETLKKPNLETGAPRKSPIERPTRQKRARWGNMC</sequence>
<evidence type="ECO:0000256" key="3">
    <source>
        <dbReference type="ARBA" id="ARBA00022842"/>
    </source>
</evidence>
<dbReference type="SMART" id="SM00382">
    <property type="entry name" value="AAA"/>
    <property type="match status" value="1"/>
</dbReference>
<dbReference type="Gene3D" id="3.40.50.300">
    <property type="entry name" value="P-loop containing nucleotide triphosphate hydrolases"/>
    <property type="match status" value="1"/>
</dbReference>
<comment type="similarity">
    <text evidence="2">Belongs to the AAA ATPase family. BCS1 subfamily.</text>
</comment>
<evidence type="ECO:0000256" key="2">
    <source>
        <dbReference type="ARBA" id="ARBA00007448"/>
    </source>
</evidence>
<feature type="region of interest" description="Disordered" evidence="5">
    <location>
        <begin position="454"/>
        <end position="480"/>
    </location>
</feature>
<dbReference type="GO" id="GO:0006950">
    <property type="term" value="P:response to stress"/>
    <property type="evidence" value="ECO:0007669"/>
    <property type="project" value="UniProtKB-ARBA"/>
</dbReference>
<dbReference type="GO" id="GO:0016887">
    <property type="term" value="F:ATP hydrolysis activity"/>
    <property type="evidence" value="ECO:0007669"/>
    <property type="project" value="InterPro"/>
</dbReference>
<dbReference type="Pfam" id="PF25568">
    <property type="entry name" value="AAA_lid_At3g28540"/>
    <property type="match status" value="1"/>
</dbReference>
<dbReference type="Gene3D" id="6.10.280.40">
    <property type="match status" value="1"/>
</dbReference>
<dbReference type="Proteomes" id="UP000479710">
    <property type="component" value="Unassembled WGS sequence"/>
</dbReference>
<evidence type="ECO:0000256" key="5">
    <source>
        <dbReference type="SAM" id="MobiDB-lite"/>
    </source>
</evidence>
<protein>
    <recommendedName>
        <fullName evidence="6">AAA+ ATPase domain-containing protein</fullName>
    </recommendedName>
</protein>
<dbReference type="InterPro" id="IPR058017">
    <property type="entry name" value="At3g28540-like_C"/>
</dbReference>
<dbReference type="PANTHER" id="PTHR23070">
    <property type="entry name" value="BCS1 AAA-TYPE ATPASE"/>
    <property type="match status" value="1"/>
</dbReference>
<feature type="domain" description="AAA+ ATPase" evidence="6">
    <location>
        <begin position="240"/>
        <end position="387"/>
    </location>
</feature>
<evidence type="ECO:0000313" key="8">
    <source>
        <dbReference type="Proteomes" id="UP000479710"/>
    </source>
</evidence>
<keyword evidence="8" id="KW-1185">Reference proteome</keyword>
<reference evidence="7 8" key="1">
    <citation type="submission" date="2019-11" db="EMBL/GenBank/DDBJ databases">
        <title>Whole genome sequence of Oryza granulata.</title>
        <authorList>
            <person name="Li W."/>
        </authorList>
    </citation>
    <scope>NUCLEOTIDE SEQUENCE [LARGE SCALE GENOMIC DNA]</scope>
    <source>
        <strain evidence="8">cv. Menghai</strain>
        <tissue evidence="7">Leaf</tissue>
    </source>
</reference>
<dbReference type="SUPFAM" id="SSF52540">
    <property type="entry name" value="P-loop containing nucleoside triphosphate hydrolases"/>
    <property type="match status" value="1"/>
</dbReference>
<comment type="catalytic activity">
    <reaction evidence="4">
        <text>ATP + H2O = ADP + phosphate + H(+)</text>
        <dbReference type="Rhea" id="RHEA:13065"/>
        <dbReference type="ChEBI" id="CHEBI:15377"/>
        <dbReference type="ChEBI" id="CHEBI:15378"/>
        <dbReference type="ChEBI" id="CHEBI:30616"/>
        <dbReference type="ChEBI" id="CHEBI:43474"/>
        <dbReference type="ChEBI" id="CHEBI:456216"/>
    </reaction>
</comment>
<dbReference type="InterPro" id="IPR025753">
    <property type="entry name" value="AAA_N_dom"/>
</dbReference>
<name>A0A6G1BMQ9_9ORYZ</name>
<evidence type="ECO:0000256" key="4">
    <source>
        <dbReference type="ARBA" id="ARBA00049360"/>
    </source>
</evidence>
<dbReference type="InterPro" id="IPR003959">
    <property type="entry name" value="ATPase_AAA_core"/>
</dbReference>
<comment type="cofactor">
    <cofactor evidence="1">
        <name>Mg(2+)</name>
        <dbReference type="ChEBI" id="CHEBI:18420"/>
    </cofactor>
</comment>
<dbReference type="InterPro" id="IPR027417">
    <property type="entry name" value="P-loop_NTPase"/>
</dbReference>
<dbReference type="InterPro" id="IPR050747">
    <property type="entry name" value="Mitochondrial_chaperone_BCS1"/>
</dbReference>
<keyword evidence="3" id="KW-0460">Magnesium</keyword>
<gene>
    <name evidence="7" type="ORF">E2562_022410</name>
</gene>
<dbReference type="InterPro" id="IPR003593">
    <property type="entry name" value="AAA+_ATPase"/>
</dbReference>
<proteinExistence type="inferred from homology"/>
<dbReference type="Pfam" id="PF00004">
    <property type="entry name" value="AAA"/>
    <property type="match status" value="1"/>
</dbReference>
<accession>A0A6G1BMQ9</accession>
<dbReference type="AlphaFoldDB" id="A0A6G1BMQ9"/>
<dbReference type="EMBL" id="SPHZ02000012">
    <property type="protein sequence ID" value="KAF0889132.1"/>
    <property type="molecule type" value="Genomic_DNA"/>
</dbReference>
<dbReference type="GO" id="GO:0005524">
    <property type="term" value="F:ATP binding"/>
    <property type="evidence" value="ECO:0007669"/>
    <property type="project" value="InterPro"/>
</dbReference>
<comment type="caution">
    <text evidence="7">The sequence shown here is derived from an EMBL/GenBank/DDBJ whole genome shotgun (WGS) entry which is preliminary data.</text>
</comment>
<dbReference type="OrthoDB" id="633637at2759"/>
<evidence type="ECO:0000256" key="1">
    <source>
        <dbReference type="ARBA" id="ARBA00001946"/>
    </source>
</evidence>
<dbReference type="Pfam" id="PF14363">
    <property type="entry name" value="AAA_assoc"/>
    <property type="match status" value="1"/>
</dbReference>
<feature type="compositionally biased region" description="Basic residues" evidence="5">
    <location>
        <begin position="470"/>
        <end position="480"/>
    </location>
</feature>
<organism evidence="7 8">
    <name type="scientific">Oryza meyeriana var. granulata</name>
    <dbReference type="NCBI Taxonomy" id="110450"/>
    <lineage>
        <taxon>Eukaryota</taxon>
        <taxon>Viridiplantae</taxon>
        <taxon>Streptophyta</taxon>
        <taxon>Embryophyta</taxon>
        <taxon>Tracheophyta</taxon>
        <taxon>Spermatophyta</taxon>
        <taxon>Magnoliopsida</taxon>
        <taxon>Liliopsida</taxon>
        <taxon>Poales</taxon>
        <taxon>Poaceae</taxon>
        <taxon>BOP clade</taxon>
        <taxon>Oryzoideae</taxon>
        <taxon>Oryzeae</taxon>
        <taxon>Oryzinae</taxon>
        <taxon>Oryza</taxon>
        <taxon>Oryza meyeriana</taxon>
    </lineage>
</organism>